<evidence type="ECO:0000313" key="2">
    <source>
        <dbReference type="EMBL" id="RRT40133.1"/>
    </source>
</evidence>
<accession>A0A426XKY0</accession>
<comment type="caution">
    <text evidence="2">The sequence shown here is derived from an EMBL/GenBank/DDBJ whole genome shotgun (WGS) entry which is preliminary data.</text>
</comment>
<feature type="region of interest" description="Disordered" evidence="1">
    <location>
        <begin position="41"/>
        <end position="85"/>
    </location>
</feature>
<feature type="compositionally biased region" description="Basic and acidic residues" evidence="1">
    <location>
        <begin position="46"/>
        <end position="60"/>
    </location>
</feature>
<dbReference type="EMBL" id="AMZH03019620">
    <property type="protein sequence ID" value="RRT40133.1"/>
    <property type="molecule type" value="Genomic_DNA"/>
</dbReference>
<evidence type="ECO:0000313" key="3">
    <source>
        <dbReference type="Proteomes" id="UP000287651"/>
    </source>
</evidence>
<protein>
    <submittedName>
        <fullName evidence="2">Uncharacterized protein</fullName>
    </submittedName>
</protein>
<dbReference type="AlphaFoldDB" id="A0A426XKY0"/>
<gene>
    <name evidence="2" type="ORF">B296_00050421</name>
</gene>
<sequence length="85" mass="9244">MGQGLSRPETCLWLASTCAGGRPDITLRSGFQMARERTLIMTTKKHPIEKASCDPTEKHPTKGGGKPSAKRKNQMSRKAEKGTSS</sequence>
<reference evidence="2 3" key="1">
    <citation type="journal article" date="2014" name="Agronomy (Basel)">
        <title>A Draft Genome Sequence for Ensete ventricosum, the Drought-Tolerant Tree Against Hunger.</title>
        <authorList>
            <person name="Harrison J."/>
            <person name="Moore K.A."/>
            <person name="Paszkiewicz K."/>
            <person name="Jones T."/>
            <person name="Grant M."/>
            <person name="Ambacheew D."/>
            <person name="Muzemil S."/>
            <person name="Studholme D.J."/>
        </authorList>
    </citation>
    <scope>NUCLEOTIDE SEQUENCE [LARGE SCALE GENOMIC DNA]</scope>
</reference>
<evidence type="ECO:0000256" key="1">
    <source>
        <dbReference type="SAM" id="MobiDB-lite"/>
    </source>
</evidence>
<dbReference type="Proteomes" id="UP000287651">
    <property type="component" value="Unassembled WGS sequence"/>
</dbReference>
<organism evidence="2 3">
    <name type="scientific">Ensete ventricosum</name>
    <name type="common">Abyssinian banana</name>
    <name type="synonym">Musa ensete</name>
    <dbReference type="NCBI Taxonomy" id="4639"/>
    <lineage>
        <taxon>Eukaryota</taxon>
        <taxon>Viridiplantae</taxon>
        <taxon>Streptophyta</taxon>
        <taxon>Embryophyta</taxon>
        <taxon>Tracheophyta</taxon>
        <taxon>Spermatophyta</taxon>
        <taxon>Magnoliopsida</taxon>
        <taxon>Liliopsida</taxon>
        <taxon>Zingiberales</taxon>
        <taxon>Musaceae</taxon>
        <taxon>Ensete</taxon>
    </lineage>
</organism>
<name>A0A426XKY0_ENSVE</name>
<proteinExistence type="predicted"/>